<dbReference type="Gene3D" id="3.40.640.10">
    <property type="entry name" value="Type I PLP-dependent aspartate aminotransferase-like (Major domain)"/>
    <property type="match status" value="1"/>
</dbReference>
<organism evidence="8 9">
    <name type="scientific">Pseudaquabacterium rugosum</name>
    <dbReference type="NCBI Taxonomy" id="2984194"/>
    <lineage>
        <taxon>Bacteria</taxon>
        <taxon>Pseudomonadati</taxon>
        <taxon>Pseudomonadota</taxon>
        <taxon>Betaproteobacteria</taxon>
        <taxon>Burkholderiales</taxon>
        <taxon>Sphaerotilaceae</taxon>
        <taxon>Pseudaquabacterium</taxon>
    </lineage>
</organism>
<dbReference type="PANTHER" id="PTHR46577">
    <property type="entry name" value="HTH-TYPE TRANSCRIPTIONAL REGULATORY PROTEIN GABR"/>
    <property type="match status" value="1"/>
</dbReference>
<comment type="similarity">
    <text evidence="1">In the C-terminal section; belongs to the class-I pyridoxal-phosphate-dependent aminotransferase family.</text>
</comment>
<dbReference type="InterPro" id="IPR000524">
    <property type="entry name" value="Tscrpt_reg_HTH_GntR"/>
</dbReference>
<keyword evidence="4" id="KW-0238">DNA-binding</keyword>
<dbReference type="PROSITE" id="PS50949">
    <property type="entry name" value="HTH_GNTR"/>
    <property type="match status" value="1"/>
</dbReference>
<sequence>MPTPDDPRRGRSRALEAELRARIADGTHAAGAALPSSRAMAAERGLSRGTVMLVYEQLAADGLIETRAGAAARVAMGAADALRRARPGPGPSTAMPMAASTVASTAAPKAGPVSPPAAPPAPRLSAIGRRVAAMGLGGPEPVASEAPDPVIDFVYGPLAGADFPSQAWLKALRAAERQRPARLGYEDPRGHPALRLALQAHLSRTKALACRPEQIMVVNGSQQGLDLCARLLLDPGDPVVVENPGYRIAHRTFEACGARLNGVGVDTHGLRTEDLAAVTHARLACVTPSHQFPLGGCLPLARRQALLAWAAARQAWVIEDDYDSEYRHAVRPQTPLWSLDTGDRVIHVGTFSKTLSPQLRLGYLVLPEALVAPFVAARRLADRHGATAPQRALAALLADGRYDHHVRRMRRLQQARQRALVAALTQQMGRHVRIEGAASGLHLVAWFPALPAQAEPALVAAALAHGVRVHPVGPLYLPTDAGTAGSQAVPRCAGLVMGYALLDPVRIVAGVQGLAAARASIA</sequence>
<comment type="caution">
    <text evidence="8">The sequence shown here is derived from an EMBL/GenBank/DDBJ whole genome shotgun (WGS) entry which is preliminary data.</text>
</comment>
<keyword evidence="5" id="KW-0804">Transcription</keyword>
<evidence type="ECO:0000256" key="4">
    <source>
        <dbReference type="ARBA" id="ARBA00023125"/>
    </source>
</evidence>
<dbReference type="Proteomes" id="UP001368500">
    <property type="component" value="Unassembled WGS sequence"/>
</dbReference>
<dbReference type="Pfam" id="PF00392">
    <property type="entry name" value="GntR"/>
    <property type="match status" value="1"/>
</dbReference>
<evidence type="ECO:0000256" key="2">
    <source>
        <dbReference type="ARBA" id="ARBA00022898"/>
    </source>
</evidence>
<dbReference type="Pfam" id="PF00155">
    <property type="entry name" value="Aminotran_1_2"/>
    <property type="match status" value="1"/>
</dbReference>
<protein>
    <submittedName>
        <fullName evidence="8">PLP-dependent aminotransferase family protein</fullName>
    </submittedName>
</protein>
<accession>A0ABU9BH73</accession>
<feature type="domain" description="HTH gntR-type" evidence="7">
    <location>
        <begin position="9"/>
        <end position="77"/>
    </location>
</feature>
<dbReference type="CDD" id="cd00609">
    <property type="entry name" value="AAT_like"/>
    <property type="match status" value="1"/>
</dbReference>
<dbReference type="InterPro" id="IPR004839">
    <property type="entry name" value="Aminotransferase_I/II_large"/>
</dbReference>
<dbReference type="PANTHER" id="PTHR46577:SF1">
    <property type="entry name" value="HTH-TYPE TRANSCRIPTIONAL REGULATORY PROTEIN GABR"/>
    <property type="match status" value="1"/>
</dbReference>
<feature type="compositionally biased region" description="Pro residues" evidence="6">
    <location>
        <begin position="113"/>
        <end position="122"/>
    </location>
</feature>
<dbReference type="SUPFAM" id="SSF46785">
    <property type="entry name" value="Winged helix' DNA-binding domain"/>
    <property type="match status" value="1"/>
</dbReference>
<keyword evidence="3" id="KW-0805">Transcription regulation</keyword>
<evidence type="ECO:0000256" key="1">
    <source>
        <dbReference type="ARBA" id="ARBA00005384"/>
    </source>
</evidence>
<evidence type="ECO:0000259" key="7">
    <source>
        <dbReference type="PROSITE" id="PS50949"/>
    </source>
</evidence>
<gene>
    <name evidence="8" type="ORF">AACH11_24685</name>
</gene>
<evidence type="ECO:0000256" key="5">
    <source>
        <dbReference type="ARBA" id="ARBA00023163"/>
    </source>
</evidence>
<dbReference type="InterPro" id="IPR036390">
    <property type="entry name" value="WH_DNA-bd_sf"/>
</dbReference>
<keyword evidence="9" id="KW-1185">Reference proteome</keyword>
<dbReference type="InterPro" id="IPR036388">
    <property type="entry name" value="WH-like_DNA-bd_sf"/>
</dbReference>
<name>A0ABU9BH73_9BURK</name>
<evidence type="ECO:0000256" key="3">
    <source>
        <dbReference type="ARBA" id="ARBA00023015"/>
    </source>
</evidence>
<proteinExistence type="inferred from homology"/>
<dbReference type="Gene3D" id="1.10.10.10">
    <property type="entry name" value="Winged helix-like DNA-binding domain superfamily/Winged helix DNA-binding domain"/>
    <property type="match status" value="1"/>
</dbReference>
<dbReference type="InterPro" id="IPR015421">
    <property type="entry name" value="PyrdxlP-dep_Trfase_major"/>
</dbReference>
<dbReference type="InterPro" id="IPR051446">
    <property type="entry name" value="HTH_trans_reg/aminotransferase"/>
</dbReference>
<reference evidence="8 9" key="1">
    <citation type="submission" date="2024-04" db="EMBL/GenBank/DDBJ databases">
        <title>Novel species of the genus Ideonella isolated from streams.</title>
        <authorList>
            <person name="Lu H."/>
        </authorList>
    </citation>
    <scope>NUCLEOTIDE SEQUENCE [LARGE SCALE GENOMIC DNA]</scope>
    <source>
        <strain evidence="8 9">BYS139W</strain>
    </source>
</reference>
<evidence type="ECO:0000256" key="6">
    <source>
        <dbReference type="SAM" id="MobiDB-lite"/>
    </source>
</evidence>
<keyword evidence="8" id="KW-0032">Aminotransferase</keyword>
<evidence type="ECO:0000313" key="9">
    <source>
        <dbReference type="Proteomes" id="UP001368500"/>
    </source>
</evidence>
<dbReference type="InterPro" id="IPR015424">
    <property type="entry name" value="PyrdxlP-dep_Trfase"/>
</dbReference>
<keyword evidence="2" id="KW-0663">Pyridoxal phosphate</keyword>
<dbReference type="EMBL" id="JBBUTF010000044">
    <property type="protein sequence ID" value="MEK8029166.1"/>
    <property type="molecule type" value="Genomic_DNA"/>
</dbReference>
<dbReference type="GO" id="GO:0008483">
    <property type="term" value="F:transaminase activity"/>
    <property type="evidence" value="ECO:0007669"/>
    <property type="project" value="UniProtKB-KW"/>
</dbReference>
<keyword evidence="8" id="KW-0808">Transferase</keyword>
<dbReference type="SUPFAM" id="SSF53383">
    <property type="entry name" value="PLP-dependent transferases"/>
    <property type="match status" value="1"/>
</dbReference>
<dbReference type="RefSeq" id="WP_341376951.1">
    <property type="nucleotide sequence ID" value="NZ_JBBUTF010000044.1"/>
</dbReference>
<dbReference type="SMART" id="SM00345">
    <property type="entry name" value="HTH_GNTR"/>
    <property type="match status" value="1"/>
</dbReference>
<feature type="region of interest" description="Disordered" evidence="6">
    <location>
        <begin position="102"/>
        <end position="122"/>
    </location>
</feature>
<evidence type="ECO:0000313" key="8">
    <source>
        <dbReference type="EMBL" id="MEK8029166.1"/>
    </source>
</evidence>